<reference evidence="1" key="1">
    <citation type="submission" date="2022-08" db="EMBL/GenBank/DDBJ databases">
        <title>Genomic Encyclopedia of Type Strains, Phase V (KMG-V): Genome sequencing to study the core and pangenomes of soil and plant-associated prokaryotes.</title>
        <authorList>
            <person name="Whitman W."/>
        </authorList>
    </citation>
    <scope>NUCLEOTIDE SEQUENCE</scope>
    <source>
        <strain evidence="1">SP3026</strain>
    </source>
</reference>
<evidence type="ECO:0000313" key="1">
    <source>
        <dbReference type="EMBL" id="MCS4122181.1"/>
    </source>
</evidence>
<sequence>MKDRDAGRGRLYVLADPPEQRAHVVVSFPDLGLDLVADEEGRATFALPTRVPSERWSEVHAVVRRPVVARAVAPDEEVVMHLPTGGTVLGEREGRVLRIALESHDGSDVPSYLAVAPFDDSARLFRLKTSSPLECDTSPEAPLVLRVYE</sequence>
<gene>
    <name evidence="1" type="ORF">GGP45_002539</name>
</gene>
<accession>A0A9X2V6D8</accession>
<dbReference type="Proteomes" id="UP001155144">
    <property type="component" value="Unassembled WGS sequence"/>
</dbReference>
<protein>
    <submittedName>
        <fullName evidence="1">Uncharacterized protein</fullName>
    </submittedName>
</protein>
<comment type="caution">
    <text evidence="1">The sequence shown here is derived from an EMBL/GenBank/DDBJ whole genome shotgun (WGS) entry which is preliminary data.</text>
</comment>
<dbReference type="AlphaFoldDB" id="A0A9X2V6D8"/>
<name>A0A9X2V6D8_9BACT</name>
<proteinExistence type="predicted"/>
<dbReference type="RefSeq" id="WP_259040221.1">
    <property type="nucleotide sequence ID" value="NZ_JANUBL010000004.1"/>
</dbReference>
<organism evidence="1 2">
    <name type="scientific">Salinibacter ruber</name>
    <dbReference type="NCBI Taxonomy" id="146919"/>
    <lineage>
        <taxon>Bacteria</taxon>
        <taxon>Pseudomonadati</taxon>
        <taxon>Rhodothermota</taxon>
        <taxon>Rhodothermia</taxon>
        <taxon>Rhodothermales</taxon>
        <taxon>Salinibacteraceae</taxon>
        <taxon>Salinibacter</taxon>
    </lineage>
</organism>
<evidence type="ECO:0000313" key="2">
    <source>
        <dbReference type="Proteomes" id="UP001155144"/>
    </source>
</evidence>
<dbReference type="EMBL" id="JANUBL010000004">
    <property type="protein sequence ID" value="MCS4122181.1"/>
    <property type="molecule type" value="Genomic_DNA"/>
</dbReference>